<keyword evidence="4" id="KW-1185">Reference proteome</keyword>
<feature type="compositionally biased region" description="Low complexity" evidence="1">
    <location>
        <begin position="169"/>
        <end position="185"/>
    </location>
</feature>
<reference evidence="4" key="1">
    <citation type="journal article" date="2019" name="Int. J. Syst. Evol. Microbiol.">
        <title>The Global Catalogue of Microorganisms (GCM) 10K type strain sequencing project: providing services to taxonomists for standard genome sequencing and annotation.</title>
        <authorList>
            <consortium name="The Broad Institute Genomics Platform"/>
            <consortium name="The Broad Institute Genome Sequencing Center for Infectious Disease"/>
            <person name="Wu L."/>
            <person name="Ma J."/>
        </authorList>
    </citation>
    <scope>NUCLEOTIDE SEQUENCE [LARGE SCALE GENOMIC DNA]</scope>
    <source>
        <strain evidence="4">CGMCC 4.7323</strain>
    </source>
</reference>
<dbReference type="RefSeq" id="WP_189104329.1">
    <property type="nucleotide sequence ID" value="NZ_BMND01000057.1"/>
</dbReference>
<feature type="chain" id="PRO_5046967433" description="GerMN domain-containing protein" evidence="2">
    <location>
        <begin position="20"/>
        <end position="191"/>
    </location>
</feature>
<keyword evidence="2" id="KW-0732">Signal</keyword>
<dbReference type="Proteomes" id="UP000600080">
    <property type="component" value="Unassembled WGS sequence"/>
</dbReference>
<dbReference type="PROSITE" id="PS51257">
    <property type="entry name" value="PROKAR_LIPOPROTEIN"/>
    <property type="match status" value="1"/>
</dbReference>
<name>A0ABQ2K1C8_9ACTN</name>
<organism evidence="3 4">
    <name type="scientific">Streptomyces kronopolitis</name>
    <dbReference type="NCBI Taxonomy" id="1612435"/>
    <lineage>
        <taxon>Bacteria</taxon>
        <taxon>Bacillati</taxon>
        <taxon>Actinomycetota</taxon>
        <taxon>Actinomycetes</taxon>
        <taxon>Kitasatosporales</taxon>
        <taxon>Streptomycetaceae</taxon>
        <taxon>Streptomyces</taxon>
    </lineage>
</organism>
<evidence type="ECO:0008006" key="5">
    <source>
        <dbReference type="Google" id="ProtNLM"/>
    </source>
</evidence>
<feature type="region of interest" description="Disordered" evidence="1">
    <location>
        <begin position="156"/>
        <end position="191"/>
    </location>
</feature>
<evidence type="ECO:0000256" key="2">
    <source>
        <dbReference type="SAM" id="SignalP"/>
    </source>
</evidence>
<comment type="caution">
    <text evidence="3">The sequence shown here is derived from an EMBL/GenBank/DDBJ whole genome shotgun (WGS) entry which is preliminary data.</text>
</comment>
<protein>
    <recommendedName>
        <fullName evidence="5">GerMN domain-containing protein</fullName>
    </recommendedName>
</protein>
<sequence>MRRRPAVLLALLAPALALLGGCGIGDSAPEPAGSPAAGLRDPGAHPANAVHVYFSSPVGLERVSRLARTPDSPQLALERLREGPDEAERARGLITFVPRGARAPTVTGQRRGGIDVLVPAGWGTDRTALRQLVCTAADAAGAADGLPVGDVEVRLRRAPGGPADTRRCTSTPGSPGSTGSRAPAATGSPAP</sequence>
<proteinExistence type="predicted"/>
<evidence type="ECO:0000313" key="4">
    <source>
        <dbReference type="Proteomes" id="UP000600080"/>
    </source>
</evidence>
<dbReference type="EMBL" id="BMND01000057">
    <property type="protein sequence ID" value="GGN63905.1"/>
    <property type="molecule type" value="Genomic_DNA"/>
</dbReference>
<accession>A0ABQ2K1C8</accession>
<evidence type="ECO:0000256" key="1">
    <source>
        <dbReference type="SAM" id="MobiDB-lite"/>
    </source>
</evidence>
<evidence type="ECO:0000313" key="3">
    <source>
        <dbReference type="EMBL" id="GGN63905.1"/>
    </source>
</evidence>
<gene>
    <name evidence="3" type="ORF">GCM10012285_65440</name>
</gene>
<dbReference type="GeneID" id="301552213"/>
<feature type="signal peptide" evidence="2">
    <location>
        <begin position="1"/>
        <end position="19"/>
    </location>
</feature>